<feature type="transmembrane region" description="Helical" evidence="16">
    <location>
        <begin position="252"/>
        <end position="271"/>
    </location>
</feature>
<evidence type="ECO:0000256" key="12">
    <source>
        <dbReference type="ARBA" id="ARBA00023027"/>
    </source>
</evidence>
<name>A0ABV7Q5U6_9PSEU</name>
<evidence type="ECO:0000256" key="14">
    <source>
        <dbReference type="ARBA" id="ARBA00048202"/>
    </source>
</evidence>
<feature type="transmembrane region" description="Helical" evidence="16">
    <location>
        <begin position="60"/>
        <end position="80"/>
    </location>
</feature>
<evidence type="ECO:0000256" key="5">
    <source>
        <dbReference type="ARBA" id="ARBA00014581"/>
    </source>
</evidence>
<keyword evidence="8 16" id="KW-0812">Transmembrane</keyword>
<dbReference type="RefSeq" id="WP_354749599.1">
    <property type="nucleotide sequence ID" value="NZ_JBHMAY010000062.1"/>
</dbReference>
<accession>A0ABV7Q5U6</accession>
<feature type="domain" description="NADP transhydrogenase beta-like" evidence="17">
    <location>
        <begin position="8"/>
        <end position="470"/>
    </location>
</feature>
<keyword evidence="19" id="KW-1185">Reference proteome</keyword>
<evidence type="ECO:0000256" key="15">
    <source>
        <dbReference type="PIRNR" id="PIRNR000204"/>
    </source>
</evidence>
<protein>
    <recommendedName>
        <fullName evidence="5 15">NAD(P) transhydrogenase subunit beta</fullName>
        <ecNumber evidence="4 15">7.1.1.1</ecNumber>
    </recommendedName>
    <alternativeName>
        <fullName evidence="15">Nicotinamide nucleotide transhydrogenase subunit beta</fullName>
    </alternativeName>
</protein>
<reference evidence="19" key="1">
    <citation type="journal article" date="2019" name="Int. J. Syst. Evol. Microbiol.">
        <title>The Global Catalogue of Microorganisms (GCM) 10K type strain sequencing project: providing services to taxonomists for standard genome sequencing and annotation.</title>
        <authorList>
            <consortium name="The Broad Institute Genomics Platform"/>
            <consortium name="The Broad Institute Genome Sequencing Center for Infectious Disease"/>
            <person name="Wu L."/>
            <person name="Ma J."/>
        </authorList>
    </citation>
    <scope>NUCLEOTIDE SEQUENCE [LARGE SCALE GENOMIC DNA]</scope>
    <source>
        <strain evidence="19">CGMCC 4.7682</strain>
    </source>
</reference>
<keyword evidence="10 15" id="KW-1278">Translocase</keyword>
<keyword evidence="12 15" id="KW-0520">NAD</keyword>
<dbReference type="EMBL" id="JBHRWI010000002">
    <property type="protein sequence ID" value="MFC3508677.1"/>
    <property type="molecule type" value="Genomic_DNA"/>
</dbReference>
<evidence type="ECO:0000256" key="16">
    <source>
        <dbReference type="SAM" id="Phobius"/>
    </source>
</evidence>
<feature type="transmembrane region" description="Helical" evidence="16">
    <location>
        <begin position="227"/>
        <end position="246"/>
    </location>
</feature>
<evidence type="ECO:0000259" key="17">
    <source>
        <dbReference type="Pfam" id="PF02233"/>
    </source>
</evidence>
<proteinExistence type="inferred from homology"/>
<dbReference type="InterPro" id="IPR029035">
    <property type="entry name" value="DHS-like_NAD/FAD-binding_dom"/>
</dbReference>
<keyword evidence="11 16" id="KW-1133">Transmembrane helix</keyword>
<dbReference type="EC" id="7.1.1.1" evidence="4 15"/>
<dbReference type="PANTHER" id="PTHR44758:SF1">
    <property type="entry name" value="NAD(P) TRANSHYDROGENASE SUBUNIT BETA"/>
    <property type="match status" value="1"/>
</dbReference>
<evidence type="ECO:0000256" key="1">
    <source>
        <dbReference type="ARBA" id="ARBA00003943"/>
    </source>
</evidence>
<feature type="transmembrane region" description="Helical" evidence="16">
    <location>
        <begin position="177"/>
        <end position="194"/>
    </location>
</feature>
<evidence type="ECO:0000256" key="7">
    <source>
        <dbReference type="ARBA" id="ARBA00022519"/>
    </source>
</evidence>
<dbReference type="Proteomes" id="UP001595764">
    <property type="component" value="Unassembled WGS sequence"/>
</dbReference>
<keyword evidence="7 15" id="KW-0997">Cell inner membrane</keyword>
<feature type="transmembrane region" description="Helical" evidence="16">
    <location>
        <begin position="33"/>
        <end position="54"/>
    </location>
</feature>
<evidence type="ECO:0000313" key="19">
    <source>
        <dbReference type="Proteomes" id="UP001595764"/>
    </source>
</evidence>
<keyword evidence="13 15" id="KW-0472">Membrane</keyword>
<dbReference type="NCBIfam" id="NF006974">
    <property type="entry name" value="PRK09444.1"/>
    <property type="match status" value="1"/>
</dbReference>
<comment type="catalytic activity">
    <reaction evidence="14 15">
        <text>NAD(+) + NADPH + H(+)(in) = NADH + NADP(+) + H(+)(out)</text>
        <dbReference type="Rhea" id="RHEA:47992"/>
        <dbReference type="ChEBI" id="CHEBI:15378"/>
        <dbReference type="ChEBI" id="CHEBI:57540"/>
        <dbReference type="ChEBI" id="CHEBI:57783"/>
        <dbReference type="ChEBI" id="CHEBI:57945"/>
        <dbReference type="ChEBI" id="CHEBI:58349"/>
        <dbReference type="EC" id="7.1.1.1"/>
    </reaction>
</comment>
<keyword evidence="6 15" id="KW-1003">Cell membrane</keyword>
<dbReference type="PIRSF" id="PIRSF000204">
    <property type="entry name" value="PNTB"/>
    <property type="match status" value="1"/>
</dbReference>
<keyword evidence="9 15" id="KW-0521">NADP</keyword>
<evidence type="ECO:0000256" key="9">
    <source>
        <dbReference type="ARBA" id="ARBA00022857"/>
    </source>
</evidence>
<dbReference type="PANTHER" id="PTHR44758">
    <property type="entry name" value="NAD(P) TRANSHYDROGENASE SUBUNIT BETA"/>
    <property type="match status" value="1"/>
</dbReference>
<gene>
    <name evidence="18" type="primary">pntB</name>
    <name evidence="18" type="ORF">ACFORO_00755</name>
</gene>
<feature type="transmembrane region" description="Helical" evidence="16">
    <location>
        <begin position="92"/>
        <end position="113"/>
    </location>
</feature>
<evidence type="ECO:0000256" key="2">
    <source>
        <dbReference type="ARBA" id="ARBA00004429"/>
    </source>
</evidence>
<comment type="caution">
    <text evidence="18">The sequence shown here is derived from an EMBL/GenBank/DDBJ whole genome shotgun (WGS) entry which is preliminary data.</text>
</comment>
<feature type="transmembrane region" description="Helical" evidence="16">
    <location>
        <begin position="6"/>
        <end position="26"/>
    </location>
</feature>
<feature type="transmembrane region" description="Helical" evidence="16">
    <location>
        <begin position="200"/>
        <end position="220"/>
    </location>
</feature>
<dbReference type="InterPro" id="IPR034300">
    <property type="entry name" value="PNTB-like"/>
</dbReference>
<evidence type="ECO:0000256" key="3">
    <source>
        <dbReference type="ARBA" id="ARBA00007919"/>
    </source>
</evidence>
<dbReference type="Pfam" id="PF02233">
    <property type="entry name" value="PNTB"/>
    <property type="match status" value="1"/>
</dbReference>
<comment type="similarity">
    <text evidence="3 15">Belongs to the PNT beta subunit family.</text>
</comment>
<dbReference type="Gene3D" id="3.40.50.1220">
    <property type="entry name" value="TPP-binding domain"/>
    <property type="match status" value="1"/>
</dbReference>
<organism evidence="18 19">
    <name type="scientific">Amycolatopsis halotolerans</name>
    <dbReference type="NCBI Taxonomy" id="330083"/>
    <lineage>
        <taxon>Bacteria</taxon>
        <taxon>Bacillati</taxon>
        <taxon>Actinomycetota</taxon>
        <taxon>Actinomycetes</taxon>
        <taxon>Pseudonocardiales</taxon>
        <taxon>Pseudonocardiaceae</taxon>
        <taxon>Amycolatopsis</taxon>
    </lineage>
</organism>
<evidence type="ECO:0000256" key="11">
    <source>
        <dbReference type="ARBA" id="ARBA00022989"/>
    </source>
</evidence>
<evidence type="ECO:0000256" key="6">
    <source>
        <dbReference type="ARBA" id="ARBA00022475"/>
    </source>
</evidence>
<comment type="subcellular location">
    <subcellularLocation>
        <location evidence="2">Cell inner membrane</location>
        <topology evidence="2">Multi-pass membrane protein</topology>
    </subcellularLocation>
</comment>
<comment type="function">
    <text evidence="1 15">The transhydrogenation between NADH and NADP is coupled to respiration and ATP hydrolysis and functions as a proton pump across the membrane.</text>
</comment>
<feature type="transmembrane region" description="Helical" evidence="16">
    <location>
        <begin position="133"/>
        <end position="156"/>
    </location>
</feature>
<dbReference type="SUPFAM" id="SSF52467">
    <property type="entry name" value="DHS-like NAD/FAD-binding domain"/>
    <property type="match status" value="1"/>
</dbReference>
<dbReference type="InterPro" id="IPR012136">
    <property type="entry name" value="NADH_DH_b"/>
</dbReference>
<evidence type="ECO:0000313" key="18">
    <source>
        <dbReference type="EMBL" id="MFC3508677.1"/>
    </source>
</evidence>
<sequence length="472" mass="49248">MTVHTASQAAYIVAGLLFILALAGLSRHETARVGNYFGIAGMIVALIATIAQAVSGDITGTSIALMIIAMVIGAGIGLRRAAVVEMTGMPELIALLHSFVGLAAVLVGWNGYLQVESDPSGGEAAHLDSLGTLGIHHAEVFIGVFIGAVTFTGSIVANLKLSAKMKSAPLMLPGKNFLNLGALVLFVAFTAWFVVSPHLWLLVVVTVLALALGWHLVASIGGGDMPVVVSMLNSYSGWAAAASGFLLENDLLIITGALVGSSGAYLSYIMCKAMNRSFISVIAGGFGIEAGPSGDKDYGEHREITAEGAAELLTGASRVIITPGYGMAVAQAQYGVAELTRKLRDKGIEVRFGIHPVAGRLPGHMNVLLAEAKVPYDIVLELDEINDDFSDTDVVLVIGANDTVNPAAAEDPGSPIAGMPVLTVWEAENVIVFKRSMASGYAGVQNPLFFRENSAMLFGDAKDRVNDILSAL</sequence>
<evidence type="ECO:0000256" key="8">
    <source>
        <dbReference type="ARBA" id="ARBA00022692"/>
    </source>
</evidence>
<evidence type="ECO:0000256" key="4">
    <source>
        <dbReference type="ARBA" id="ARBA00012943"/>
    </source>
</evidence>
<evidence type="ECO:0000256" key="10">
    <source>
        <dbReference type="ARBA" id="ARBA00022967"/>
    </source>
</evidence>
<evidence type="ECO:0000256" key="13">
    <source>
        <dbReference type="ARBA" id="ARBA00023136"/>
    </source>
</evidence>